<feature type="compositionally biased region" description="Gly residues" evidence="1">
    <location>
        <begin position="23"/>
        <end position="32"/>
    </location>
</feature>
<comment type="caution">
    <text evidence="2">The sequence shown here is derived from an EMBL/GenBank/DDBJ whole genome shotgun (WGS) entry which is preliminary data.</text>
</comment>
<organism evidence="2 3">
    <name type="scientific">Mesorhizobium escarrei</name>
    <dbReference type="NCBI Taxonomy" id="666018"/>
    <lineage>
        <taxon>Bacteria</taxon>
        <taxon>Pseudomonadati</taxon>
        <taxon>Pseudomonadota</taxon>
        <taxon>Alphaproteobacteria</taxon>
        <taxon>Hyphomicrobiales</taxon>
        <taxon>Phyllobacteriaceae</taxon>
        <taxon>Mesorhizobium</taxon>
    </lineage>
</organism>
<name>A0ABM9SFU8_9HYPH</name>
<gene>
    <name evidence="2" type="ORF">MES5069_50003</name>
</gene>
<keyword evidence="3" id="KW-1185">Reference proteome</keyword>
<evidence type="ECO:0000313" key="3">
    <source>
        <dbReference type="Proteomes" id="UP001153050"/>
    </source>
</evidence>
<evidence type="ECO:0008006" key="4">
    <source>
        <dbReference type="Google" id="ProtNLM"/>
    </source>
</evidence>
<dbReference type="Pfam" id="PF07592">
    <property type="entry name" value="DDE_Tnp_ISAZ013"/>
    <property type="match status" value="1"/>
</dbReference>
<feature type="region of interest" description="Disordered" evidence="1">
    <location>
        <begin position="1"/>
        <end position="158"/>
    </location>
</feature>
<reference evidence="2 3" key="1">
    <citation type="submission" date="2022-03" db="EMBL/GenBank/DDBJ databases">
        <authorList>
            <person name="Brunel B."/>
        </authorList>
    </citation>
    <scope>NUCLEOTIDE SEQUENCE [LARGE SCALE GENOMIC DNA]</scope>
    <source>
        <strain evidence="2">STM5069sample</strain>
    </source>
</reference>
<feature type="compositionally biased region" description="Basic and acidic residues" evidence="1">
    <location>
        <begin position="249"/>
        <end position="283"/>
    </location>
</feature>
<feature type="compositionally biased region" description="Basic and acidic residues" evidence="1">
    <location>
        <begin position="111"/>
        <end position="120"/>
    </location>
</feature>
<feature type="compositionally biased region" description="Basic and acidic residues" evidence="1">
    <location>
        <begin position="33"/>
        <end position="46"/>
    </location>
</feature>
<dbReference type="EMBL" id="CAKXZT010000146">
    <property type="protein sequence ID" value="CAH2405803.1"/>
    <property type="molecule type" value="Genomic_DNA"/>
</dbReference>
<dbReference type="Proteomes" id="UP001153050">
    <property type="component" value="Unassembled WGS sequence"/>
</dbReference>
<feature type="compositionally biased region" description="Basic residues" evidence="1">
    <location>
        <begin position="131"/>
        <end position="150"/>
    </location>
</feature>
<evidence type="ECO:0000256" key="1">
    <source>
        <dbReference type="SAM" id="MobiDB-lite"/>
    </source>
</evidence>
<accession>A0ABM9SFU8</accession>
<feature type="compositionally biased region" description="Basic and acidic residues" evidence="1">
    <location>
        <begin position="86"/>
        <end position="102"/>
    </location>
</feature>
<sequence>MGGGRLEAGRAGPAGVRRERGARGGPGRAGGDLGDHRARPLDDRARPQGPTARRMKARSIPTATRSSNASTRKSSPRRPPASPSSGRHEEEGAGRQLQEWRNRLSSAARSAAREAARLRGQDPWQGGTLRGLRRGRQRGLGQRRGHRRRGGACSPIDPHVARAHGAWALSECPRVAITADCCGSNRVRVRLWKRELQTLADESGLTLRVHHYPPGTSKWNRIEHQLFCHVTQNWRDRPLIGPPRRGRTDRRDDDQDRAQSRVRARYADLREGRQGLGCRDGEPRHHRRRVPS</sequence>
<protein>
    <recommendedName>
        <fullName evidence="4">Transposase</fullName>
    </recommendedName>
</protein>
<dbReference type="InterPro" id="IPR011518">
    <property type="entry name" value="Transposase_36"/>
</dbReference>
<proteinExistence type="predicted"/>
<feature type="region of interest" description="Disordered" evidence="1">
    <location>
        <begin position="238"/>
        <end position="292"/>
    </location>
</feature>
<evidence type="ECO:0000313" key="2">
    <source>
        <dbReference type="EMBL" id="CAH2405803.1"/>
    </source>
</evidence>